<keyword evidence="3 10" id="KW-0808">Transferase</keyword>
<evidence type="ECO:0000256" key="8">
    <source>
        <dbReference type="ARBA" id="ARBA00023209"/>
    </source>
</evidence>
<evidence type="ECO:0000256" key="11">
    <source>
        <dbReference type="SAM" id="MobiDB-lite"/>
    </source>
</evidence>
<protein>
    <recommendedName>
        <fullName evidence="15">Cardiolipin synthetase</fullName>
    </recommendedName>
</protein>
<dbReference type="InterPro" id="IPR048254">
    <property type="entry name" value="CDP_ALCOHOL_P_TRANSF_CS"/>
</dbReference>
<dbReference type="PROSITE" id="PS00379">
    <property type="entry name" value="CDP_ALCOHOL_P_TRANSF"/>
    <property type="match status" value="1"/>
</dbReference>
<evidence type="ECO:0000256" key="2">
    <source>
        <dbReference type="ARBA" id="ARBA00022516"/>
    </source>
</evidence>
<keyword evidence="6" id="KW-0443">Lipid metabolism</keyword>
<dbReference type="GO" id="GO:0007006">
    <property type="term" value="P:mitochondrial membrane organization"/>
    <property type="evidence" value="ECO:0007669"/>
    <property type="project" value="EnsemblFungi"/>
</dbReference>
<dbReference type="HOGENOM" id="CLU_051314_0_2_1"/>
<evidence type="ECO:0000313" key="14">
    <source>
        <dbReference type="Proteomes" id="UP000001996"/>
    </source>
</evidence>
<dbReference type="VEuPathDB" id="FungiDB:LELG_01451"/>
<dbReference type="GO" id="GO:0016020">
    <property type="term" value="C:membrane"/>
    <property type="evidence" value="ECO:0007669"/>
    <property type="project" value="UniProtKB-SubCell"/>
</dbReference>
<evidence type="ECO:0000256" key="10">
    <source>
        <dbReference type="RuleBase" id="RU003750"/>
    </source>
</evidence>
<dbReference type="InterPro" id="IPR000462">
    <property type="entry name" value="CDP-OH_P_trans"/>
</dbReference>
<dbReference type="GO" id="GO:0043337">
    <property type="term" value="F:cardiolipin synthase (CMP-forming)"/>
    <property type="evidence" value="ECO:0007669"/>
    <property type="project" value="EnsemblFungi"/>
</dbReference>
<dbReference type="InterPro" id="IPR043130">
    <property type="entry name" value="CDP-OH_PTrfase_TM_dom"/>
</dbReference>
<dbReference type="Pfam" id="PF01066">
    <property type="entry name" value="CDP-OH_P_transf"/>
    <property type="match status" value="1"/>
</dbReference>
<dbReference type="InParanoid" id="A5DVR5"/>
<dbReference type="GO" id="GO:0006873">
    <property type="term" value="P:intracellular monoatomic ion homeostasis"/>
    <property type="evidence" value="ECO:0007669"/>
    <property type="project" value="EnsemblFungi"/>
</dbReference>
<feature type="transmembrane region" description="Helical" evidence="12">
    <location>
        <begin position="148"/>
        <end position="173"/>
    </location>
</feature>
<organism evidence="13 14">
    <name type="scientific">Lodderomyces elongisporus (strain ATCC 11503 / CBS 2605 / JCM 1781 / NBRC 1676 / NRRL YB-4239)</name>
    <name type="common">Yeast</name>
    <name type="synonym">Saccharomyces elongisporus</name>
    <dbReference type="NCBI Taxonomy" id="379508"/>
    <lineage>
        <taxon>Eukaryota</taxon>
        <taxon>Fungi</taxon>
        <taxon>Dikarya</taxon>
        <taxon>Ascomycota</taxon>
        <taxon>Saccharomycotina</taxon>
        <taxon>Pichiomycetes</taxon>
        <taxon>Debaryomycetaceae</taxon>
        <taxon>Candida/Lodderomyces clade</taxon>
        <taxon>Lodderomyces</taxon>
    </lineage>
</organism>
<feature type="transmembrane region" description="Helical" evidence="12">
    <location>
        <begin position="218"/>
        <end position="235"/>
    </location>
</feature>
<dbReference type="GO" id="GO:0005739">
    <property type="term" value="C:mitochondrion"/>
    <property type="evidence" value="ECO:0007669"/>
    <property type="project" value="TreeGrafter"/>
</dbReference>
<dbReference type="KEGG" id="lel:PVL30_001418"/>
<dbReference type="InterPro" id="IPR050324">
    <property type="entry name" value="CDP-alcohol_PTase-I"/>
</dbReference>
<keyword evidence="5 12" id="KW-1133">Transmembrane helix</keyword>
<reference evidence="13 14" key="1">
    <citation type="journal article" date="2009" name="Nature">
        <title>Evolution of pathogenicity and sexual reproduction in eight Candida genomes.</title>
        <authorList>
            <person name="Butler G."/>
            <person name="Rasmussen M.D."/>
            <person name="Lin M.F."/>
            <person name="Santos M.A."/>
            <person name="Sakthikumar S."/>
            <person name="Munro C.A."/>
            <person name="Rheinbay E."/>
            <person name="Grabherr M."/>
            <person name="Forche A."/>
            <person name="Reedy J.L."/>
            <person name="Agrafioti I."/>
            <person name="Arnaud M.B."/>
            <person name="Bates S."/>
            <person name="Brown A.J."/>
            <person name="Brunke S."/>
            <person name="Costanzo M.C."/>
            <person name="Fitzpatrick D.A."/>
            <person name="de Groot P.W."/>
            <person name="Harris D."/>
            <person name="Hoyer L.L."/>
            <person name="Hube B."/>
            <person name="Klis F.M."/>
            <person name="Kodira C."/>
            <person name="Lennard N."/>
            <person name="Logue M.E."/>
            <person name="Martin R."/>
            <person name="Neiman A.M."/>
            <person name="Nikolaou E."/>
            <person name="Quail M.A."/>
            <person name="Quinn J."/>
            <person name="Santos M.C."/>
            <person name="Schmitzberger F.F."/>
            <person name="Sherlock G."/>
            <person name="Shah P."/>
            <person name="Silverstein K.A."/>
            <person name="Skrzypek M.S."/>
            <person name="Soll D."/>
            <person name="Staggs R."/>
            <person name="Stansfield I."/>
            <person name="Stumpf M.P."/>
            <person name="Sudbery P.E."/>
            <person name="Srikantha T."/>
            <person name="Zeng Q."/>
            <person name="Berman J."/>
            <person name="Berriman M."/>
            <person name="Heitman J."/>
            <person name="Gow N.A."/>
            <person name="Lorenz M.C."/>
            <person name="Birren B.W."/>
            <person name="Kellis M."/>
            <person name="Cuomo C.A."/>
        </authorList>
    </citation>
    <scope>NUCLEOTIDE SEQUENCE [LARGE SCALE GENOMIC DNA]</scope>
    <source>
        <strain evidence="14">ATCC 11503 / BCRC 21390 / CBS 2605 / JCM 1781 / NBRC 1676 / NRRL YB-4239</strain>
    </source>
</reference>
<feature type="transmembrane region" description="Helical" evidence="12">
    <location>
        <begin position="247"/>
        <end position="268"/>
    </location>
</feature>
<evidence type="ECO:0008006" key="15">
    <source>
        <dbReference type="Google" id="ProtNLM"/>
    </source>
</evidence>
<feature type="region of interest" description="Disordered" evidence="11">
    <location>
        <begin position="40"/>
        <end position="65"/>
    </location>
</feature>
<keyword evidence="4 12" id="KW-0812">Transmembrane</keyword>
<evidence type="ECO:0000256" key="7">
    <source>
        <dbReference type="ARBA" id="ARBA00023136"/>
    </source>
</evidence>
<name>A5DVR5_LODEL</name>
<keyword evidence="9" id="KW-1208">Phospholipid metabolism</keyword>
<dbReference type="GO" id="GO:0006612">
    <property type="term" value="P:protein targeting to membrane"/>
    <property type="evidence" value="ECO:0007669"/>
    <property type="project" value="EnsemblFungi"/>
</dbReference>
<dbReference type="GO" id="GO:0032049">
    <property type="term" value="P:cardiolipin biosynthetic process"/>
    <property type="evidence" value="ECO:0007669"/>
    <property type="project" value="TreeGrafter"/>
</dbReference>
<evidence type="ECO:0000256" key="4">
    <source>
        <dbReference type="ARBA" id="ARBA00022692"/>
    </source>
</evidence>
<dbReference type="Proteomes" id="UP000001996">
    <property type="component" value="Unassembled WGS sequence"/>
</dbReference>
<evidence type="ECO:0000256" key="3">
    <source>
        <dbReference type="ARBA" id="ARBA00022679"/>
    </source>
</evidence>
<dbReference type="GeneID" id="5233902"/>
<comment type="similarity">
    <text evidence="10">Belongs to the CDP-alcohol phosphatidyltransferase class-I family.</text>
</comment>
<dbReference type="FunCoup" id="A5DVR5">
    <property type="interactions" value="356"/>
</dbReference>
<dbReference type="eggNOG" id="KOG1617">
    <property type="taxonomic scope" value="Eukaryota"/>
</dbReference>
<evidence type="ECO:0000256" key="5">
    <source>
        <dbReference type="ARBA" id="ARBA00022989"/>
    </source>
</evidence>
<dbReference type="AlphaFoldDB" id="A5DVR5"/>
<evidence type="ECO:0000256" key="1">
    <source>
        <dbReference type="ARBA" id="ARBA00004141"/>
    </source>
</evidence>
<dbReference type="OrthoDB" id="10020554at2759"/>
<keyword evidence="14" id="KW-1185">Reference proteome</keyword>
<dbReference type="EMBL" id="CH981525">
    <property type="protein sequence ID" value="EDK43273.1"/>
    <property type="molecule type" value="Genomic_DNA"/>
</dbReference>
<keyword evidence="7 12" id="KW-0472">Membrane</keyword>
<dbReference type="OMA" id="RIAMSPY"/>
<evidence type="ECO:0000256" key="12">
    <source>
        <dbReference type="SAM" id="Phobius"/>
    </source>
</evidence>
<sequence>MFLHSFSKTNFVARSLRQPTRWFPRHSITPSLQHLRWNSANTSKHDTKPTTPPQPQTTTKKEPTEKLSTQLAKPFFDPSIWTVPNILTYTRIIATPFIGYNIACGNLKVALLLFTYSCVTDFIDGYIARRFNMKSVVGSIIDPLADKFLMTVCTLSLAYAYSIPPIIASIIIGRDVLLSFMSMYYRYKSLPVPKTFAKFVSIGQFPTISVHPNMLGKFNTALQMLYIGVLVYRPLLDDYLNVPEVTYDWLGLVVGATTVASGATYVFGKNSWRYVK</sequence>
<dbReference type="Gene3D" id="1.20.120.1760">
    <property type="match status" value="1"/>
</dbReference>
<keyword evidence="2" id="KW-0444">Lipid biosynthesis</keyword>
<gene>
    <name evidence="13" type="ORF">LELG_01451</name>
</gene>
<evidence type="ECO:0000256" key="6">
    <source>
        <dbReference type="ARBA" id="ARBA00023098"/>
    </source>
</evidence>
<evidence type="ECO:0000313" key="13">
    <source>
        <dbReference type="EMBL" id="EDK43273.1"/>
    </source>
</evidence>
<dbReference type="PANTHER" id="PTHR14269:SF60">
    <property type="entry name" value="CARDIOLIPIN SYNTHASE (CMP-FORMING)"/>
    <property type="match status" value="1"/>
</dbReference>
<comment type="subcellular location">
    <subcellularLocation>
        <location evidence="1">Membrane</location>
        <topology evidence="1">Multi-pass membrane protein</topology>
    </subcellularLocation>
</comment>
<accession>A5DVR5</accession>
<dbReference type="PANTHER" id="PTHR14269">
    <property type="entry name" value="CDP-DIACYLGLYCEROL--GLYCEROL-3-PHOSPHATE 3-PHOSPHATIDYLTRANSFERASE-RELATED"/>
    <property type="match status" value="1"/>
</dbReference>
<evidence type="ECO:0000256" key="9">
    <source>
        <dbReference type="ARBA" id="ARBA00023264"/>
    </source>
</evidence>
<keyword evidence="8" id="KW-0594">Phospholipid biosynthesis</keyword>
<proteinExistence type="inferred from homology"/>
<dbReference type="STRING" id="379508.A5DVR5"/>